<dbReference type="KEGG" id="aue:C5O00_13685"/>
<reference evidence="2 3" key="1">
    <citation type="submission" date="2018-02" db="EMBL/GenBank/DDBJ databases">
        <title>Genomic analysis of the strain RR4-38 isolated from a seawater recirculating aquaculture system.</title>
        <authorList>
            <person name="Kim Y.-S."/>
            <person name="Jang Y.H."/>
            <person name="Kim K.-H."/>
        </authorList>
    </citation>
    <scope>NUCLEOTIDE SEQUENCE [LARGE SCALE GENOMIC DNA]</scope>
    <source>
        <strain evidence="2 3">RR4-38</strain>
    </source>
</reference>
<dbReference type="OrthoDB" id="9795032at2"/>
<name>A0A2S0HZP7_9FLAO</name>
<keyword evidence="3" id="KW-1185">Reference proteome</keyword>
<feature type="domain" description="Divergent 4Fe-4S mono-cluster" evidence="1">
    <location>
        <begin position="9"/>
        <end position="68"/>
    </location>
</feature>
<dbReference type="EMBL" id="CP027062">
    <property type="protein sequence ID" value="AVI52147.1"/>
    <property type="molecule type" value="Genomic_DNA"/>
</dbReference>
<accession>A0A2S0HZP7</accession>
<gene>
    <name evidence="2" type="ORF">C5O00_13685</name>
</gene>
<protein>
    <submittedName>
        <fullName evidence="2">(4Fe-4S)-binding protein</fullName>
    </submittedName>
</protein>
<dbReference type="Pfam" id="PF06902">
    <property type="entry name" value="Fer4_19"/>
    <property type="match status" value="1"/>
</dbReference>
<organism evidence="2 3">
    <name type="scientific">Pukyongia salina</name>
    <dbReference type="NCBI Taxonomy" id="2094025"/>
    <lineage>
        <taxon>Bacteria</taxon>
        <taxon>Pseudomonadati</taxon>
        <taxon>Bacteroidota</taxon>
        <taxon>Flavobacteriia</taxon>
        <taxon>Flavobacteriales</taxon>
        <taxon>Flavobacteriaceae</taxon>
        <taxon>Pukyongia</taxon>
    </lineage>
</organism>
<sequence length="78" mass="8740">MKLYDNEFTNGEITVNYDPNKCIHAEICAKGLSEVFRTTVIPWIHMDGADSKTIIEQVKKCPSGALSFCYNKELAAVK</sequence>
<evidence type="ECO:0000259" key="1">
    <source>
        <dbReference type="Pfam" id="PF06902"/>
    </source>
</evidence>
<evidence type="ECO:0000313" key="3">
    <source>
        <dbReference type="Proteomes" id="UP000238442"/>
    </source>
</evidence>
<proteinExistence type="predicted"/>
<dbReference type="RefSeq" id="WP_105217387.1">
    <property type="nucleotide sequence ID" value="NZ_CP027062.1"/>
</dbReference>
<dbReference type="Proteomes" id="UP000238442">
    <property type="component" value="Chromosome"/>
</dbReference>
<evidence type="ECO:0000313" key="2">
    <source>
        <dbReference type="EMBL" id="AVI52147.1"/>
    </source>
</evidence>
<dbReference type="AlphaFoldDB" id="A0A2S0HZP7"/>
<dbReference type="InterPro" id="IPR010693">
    <property type="entry name" value="Divergent_4Fe-4S_mono-cluster"/>
</dbReference>